<sequence length="106" mass="11901">MRVITIVNQVGVIIAILRRPPNLVALERNPELGEGDDNVEENPEEGPSVVPCSRPEGPVPVEETVGEIGEEINRYANTRDPFNKIRNIFNALTSAFKRSFIRYKDL</sequence>
<feature type="compositionally biased region" description="Acidic residues" evidence="1">
    <location>
        <begin position="33"/>
        <end position="44"/>
    </location>
</feature>
<dbReference type="EMBL" id="JAINUF010000008">
    <property type="protein sequence ID" value="KAJ8352138.1"/>
    <property type="molecule type" value="Genomic_DNA"/>
</dbReference>
<evidence type="ECO:0000313" key="2">
    <source>
        <dbReference type="EMBL" id="KAJ8352138.1"/>
    </source>
</evidence>
<comment type="caution">
    <text evidence="2">The sequence shown here is derived from an EMBL/GenBank/DDBJ whole genome shotgun (WGS) entry which is preliminary data.</text>
</comment>
<keyword evidence="3" id="KW-1185">Reference proteome</keyword>
<evidence type="ECO:0000256" key="1">
    <source>
        <dbReference type="SAM" id="MobiDB-lite"/>
    </source>
</evidence>
<organism evidence="2 3">
    <name type="scientific">Synaphobranchus kaupii</name>
    <name type="common">Kaup's arrowtooth eel</name>
    <dbReference type="NCBI Taxonomy" id="118154"/>
    <lineage>
        <taxon>Eukaryota</taxon>
        <taxon>Metazoa</taxon>
        <taxon>Chordata</taxon>
        <taxon>Craniata</taxon>
        <taxon>Vertebrata</taxon>
        <taxon>Euteleostomi</taxon>
        <taxon>Actinopterygii</taxon>
        <taxon>Neopterygii</taxon>
        <taxon>Teleostei</taxon>
        <taxon>Anguilliformes</taxon>
        <taxon>Synaphobranchidae</taxon>
        <taxon>Synaphobranchus</taxon>
    </lineage>
</organism>
<proteinExistence type="predicted"/>
<feature type="region of interest" description="Disordered" evidence="1">
    <location>
        <begin position="28"/>
        <end position="59"/>
    </location>
</feature>
<protein>
    <submittedName>
        <fullName evidence="2">Uncharacterized protein</fullName>
    </submittedName>
</protein>
<gene>
    <name evidence="2" type="ORF">SKAU_G00236140</name>
</gene>
<evidence type="ECO:0000313" key="3">
    <source>
        <dbReference type="Proteomes" id="UP001152622"/>
    </source>
</evidence>
<accession>A0A9Q1F6Q9</accession>
<name>A0A9Q1F6Q9_SYNKA</name>
<dbReference type="Proteomes" id="UP001152622">
    <property type="component" value="Chromosome 8"/>
</dbReference>
<reference evidence="2" key="1">
    <citation type="journal article" date="2023" name="Science">
        <title>Genome structures resolve the early diversification of teleost fishes.</title>
        <authorList>
            <person name="Parey E."/>
            <person name="Louis A."/>
            <person name="Montfort J."/>
            <person name="Bouchez O."/>
            <person name="Roques C."/>
            <person name="Iampietro C."/>
            <person name="Lluch J."/>
            <person name="Castinel A."/>
            <person name="Donnadieu C."/>
            <person name="Desvignes T."/>
            <person name="Floi Bucao C."/>
            <person name="Jouanno E."/>
            <person name="Wen M."/>
            <person name="Mejri S."/>
            <person name="Dirks R."/>
            <person name="Jansen H."/>
            <person name="Henkel C."/>
            <person name="Chen W.J."/>
            <person name="Zahm M."/>
            <person name="Cabau C."/>
            <person name="Klopp C."/>
            <person name="Thompson A.W."/>
            <person name="Robinson-Rechavi M."/>
            <person name="Braasch I."/>
            <person name="Lecointre G."/>
            <person name="Bobe J."/>
            <person name="Postlethwait J.H."/>
            <person name="Berthelot C."/>
            <person name="Roest Crollius H."/>
            <person name="Guiguen Y."/>
        </authorList>
    </citation>
    <scope>NUCLEOTIDE SEQUENCE</scope>
    <source>
        <strain evidence="2">WJC10195</strain>
    </source>
</reference>
<dbReference type="AlphaFoldDB" id="A0A9Q1F6Q9"/>